<accession>A0A8H6F3S1</accession>
<evidence type="ECO:0000256" key="1">
    <source>
        <dbReference type="SAM" id="MobiDB-lite"/>
    </source>
</evidence>
<reference evidence="2 3" key="1">
    <citation type="submission" date="2020-03" db="EMBL/GenBank/DDBJ databases">
        <title>FDA dAtabase for Regulatory Grade micrObial Sequences (FDA-ARGOS): Supporting development and validation of Infectious Disease Dx tests.</title>
        <authorList>
            <person name="Campos J."/>
            <person name="Goldberg B."/>
            <person name="Tallon L."/>
            <person name="Sadzewicz L."/>
            <person name="Vavikolanu K."/>
            <person name="Mehta A."/>
            <person name="Aluvathingal J."/>
            <person name="Nadendla S."/>
            <person name="Nandy P."/>
            <person name="Geyer C."/>
            <person name="Yan Y."/>
            <person name="Sichtig H."/>
        </authorList>
    </citation>
    <scope>NUCLEOTIDE SEQUENCE [LARGE SCALE GENOMIC DNA]</scope>
    <source>
        <strain evidence="2 3">FDAARGOS_656</strain>
    </source>
</reference>
<dbReference type="SMR" id="A0A8H6F3S1"/>
<organism evidence="2 3">
    <name type="scientific">Candida albicans</name>
    <name type="common">Yeast</name>
    <dbReference type="NCBI Taxonomy" id="5476"/>
    <lineage>
        <taxon>Eukaryota</taxon>
        <taxon>Fungi</taxon>
        <taxon>Dikarya</taxon>
        <taxon>Ascomycota</taxon>
        <taxon>Saccharomycotina</taxon>
        <taxon>Pichiomycetes</taxon>
        <taxon>Debaryomycetaceae</taxon>
        <taxon>Candida/Lodderomyces clade</taxon>
        <taxon>Candida</taxon>
    </lineage>
</organism>
<dbReference type="AlphaFoldDB" id="A0A8H6F3S1"/>
<dbReference type="EMBL" id="JABWAD010000027">
    <property type="protein sequence ID" value="KAF6070290.1"/>
    <property type="molecule type" value="Genomic_DNA"/>
</dbReference>
<evidence type="ECO:0000313" key="2">
    <source>
        <dbReference type="EMBL" id="KAF6070290.1"/>
    </source>
</evidence>
<dbReference type="Proteomes" id="UP000536275">
    <property type="component" value="Unassembled WGS sequence"/>
</dbReference>
<evidence type="ECO:0000313" key="3">
    <source>
        <dbReference type="Proteomes" id="UP000536275"/>
    </source>
</evidence>
<protein>
    <submittedName>
        <fullName evidence="2">Uncharacterized protein</fullName>
    </submittedName>
</protein>
<name>A0A8H6F3S1_CANAX</name>
<gene>
    <name evidence="2" type="ORF">FOB64_002369</name>
</gene>
<feature type="region of interest" description="Disordered" evidence="1">
    <location>
        <begin position="192"/>
        <end position="239"/>
    </location>
</feature>
<sequence>MVKNTSYKKQKLSSRNRIINQEVPLFPPTKYEKSKATLKHFPSSIVNGVTAEGGLYSLTFKSINCASFVENNELMKTVFKVPKLELSKVTDNDDVDKLKNWKQTLENDINELKKSDSNVANTNIVSDLQNELQTDLENNGNNLATFGEKLADSFVVNINISDGNYKVIQDVIIPGLQVDTFEDVTNPDLSEYEKITLSDTQNEEKEETGNKQETEVGQEVESEQKDENKTEQTSQPTST</sequence>
<proteinExistence type="predicted"/>
<comment type="caution">
    <text evidence="2">The sequence shown here is derived from an EMBL/GenBank/DDBJ whole genome shotgun (WGS) entry which is preliminary data.</text>
</comment>